<sequence length="244" mass="25986">MKPFPIARRLTLAHTPHLLADADGVLSAADLGVVTQASDLVRAVRSRCAAQLRRSRRRQQDLLARQRAACESMVLARAAQLSQQLQDERRGVRDTAATLVAQVARDALQRLMVELPDAWPAQSSVQLVLAEWSALSLKEEATVQLHPADLPLIAPLRPDLPWTLVPDPSLPRGACVLSHSAGTVRADFHANLQALSTALQSVPLAPPSADSVESAPLPTESASERAAVPSPGPAPASPLSEHSP</sequence>
<evidence type="ECO:0000256" key="4">
    <source>
        <dbReference type="ARBA" id="ARBA00022448"/>
    </source>
</evidence>
<dbReference type="RefSeq" id="WP_058936288.1">
    <property type="nucleotide sequence ID" value="NZ_CP013729.1"/>
</dbReference>
<comment type="function">
    <text evidence="1">Needed for flagellar regrowth and assembly.</text>
</comment>
<keyword evidence="7" id="KW-1006">Bacterial flagellum protein export</keyword>
<accession>A0A0U3MVB9</accession>
<dbReference type="GO" id="GO:0005829">
    <property type="term" value="C:cytosol"/>
    <property type="evidence" value="ECO:0007669"/>
    <property type="project" value="TreeGrafter"/>
</dbReference>
<dbReference type="KEGG" id="rdp:RD2015_3847"/>
<dbReference type="GO" id="GO:0044781">
    <property type="term" value="P:bacterial-type flagellum organization"/>
    <property type="evidence" value="ECO:0007669"/>
    <property type="project" value="UniProtKB-KW"/>
</dbReference>
<evidence type="ECO:0000259" key="8">
    <source>
        <dbReference type="Pfam" id="PF02108"/>
    </source>
</evidence>
<dbReference type="GO" id="GO:0015031">
    <property type="term" value="P:protein transport"/>
    <property type="evidence" value="ECO:0007669"/>
    <property type="project" value="UniProtKB-KW"/>
</dbReference>
<reference evidence="9 10" key="1">
    <citation type="submission" date="2015-12" db="EMBL/GenBank/DDBJ databases">
        <title>Complete genome of Roseateles depolymerans KCTC 42856.</title>
        <authorList>
            <person name="Kim K.M."/>
        </authorList>
    </citation>
    <scope>NUCLEOTIDE SEQUENCE [LARGE SCALE GENOMIC DNA]</scope>
    <source>
        <strain evidence="9 10">KCTC 42856</strain>
    </source>
</reference>
<dbReference type="AlphaFoldDB" id="A0A0U3MVB9"/>
<evidence type="ECO:0000256" key="6">
    <source>
        <dbReference type="ARBA" id="ARBA00022927"/>
    </source>
</evidence>
<dbReference type="InterPro" id="IPR051472">
    <property type="entry name" value="T3SS_Stator/FliH"/>
</dbReference>
<dbReference type="Pfam" id="PF02108">
    <property type="entry name" value="FliH"/>
    <property type="match status" value="1"/>
</dbReference>
<evidence type="ECO:0000256" key="1">
    <source>
        <dbReference type="ARBA" id="ARBA00003041"/>
    </source>
</evidence>
<dbReference type="PANTHER" id="PTHR34982">
    <property type="entry name" value="YOP PROTEINS TRANSLOCATION PROTEIN L"/>
    <property type="match status" value="1"/>
</dbReference>
<dbReference type="STRING" id="76731.RD2015_3847"/>
<keyword evidence="10" id="KW-1185">Reference proteome</keyword>
<keyword evidence="6" id="KW-0653">Protein transport</keyword>
<proteinExistence type="inferred from homology"/>
<keyword evidence="5" id="KW-1005">Bacterial flagellum biogenesis</keyword>
<evidence type="ECO:0000256" key="2">
    <source>
        <dbReference type="ARBA" id="ARBA00006602"/>
    </source>
</evidence>
<dbReference type="InterPro" id="IPR018035">
    <property type="entry name" value="Flagellar_FliH/T3SS_HrpE"/>
</dbReference>
<dbReference type="PANTHER" id="PTHR34982:SF1">
    <property type="entry name" value="FLAGELLAR ASSEMBLY PROTEIN FLIH"/>
    <property type="match status" value="1"/>
</dbReference>
<name>A0A0U3MVB9_9BURK</name>
<evidence type="ECO:0000256" key="5">
    <source>
        <dbReference type="ARBA" id="ARBA00022795"/>
    </source>
</evidence>
<dbReference type="Proteomes" id="UP000060699">
    <property type="component" value="Chromosome"/>
</dbReference>
<evidence type="ECO:0000313" key="9">
    <source>
        <dbReference type="EMBL" id="ALV08298.1"/>
    </source>
</evidence>
<feature type="domain" description="Flagellar assembly protein FliH/Type III secretion system HrpE" evidence="8">
    <location>
        <begin position="79"/>
        <end position="189"/>
    </location>
</feature>
<organism evidence="9 10">
    <name type="scientific">Roseateles depolymerans</name>
    <dbReference type="NCBI Taxonomy" id="76731"/>
    <lineage>
        <taxon>Bacteria</taxon>
        <taxon>Pseudomonadati</taxon>
        <taxon>Pseudomonadota</taxon>
        <taxon>Betaproteobacteria</taxon>
        <taxon>Burkholderiales</taxon>
        <taxon>Sphaerotilaceae</taxon>
        <taxon>Roseateles</taxon>
    </lineage>
</organism>
<evidence type="ECO:0000256" key="7">
    <source>
        <dbReference type="ARBA" id="ARBA00023225"/>
    </source>
</evidence>
<dbReference type="EMBL" id="CP013729">
    <property type="protein sequence ID" value="ALV08298.1"/>
    <property type="molecule type" value="Genomic_DNA"/>
</dbReference>
<gene>
    <name evidence="9" type="ORF">RD2015_3847</name>
</gene>
<protein>
    <recommendedName>
        <fullName evidence="3">Flagellar assembly protein FliH</fullName>
    </recommendedName>
</protein>
<keyword evidence="4" id="KW-0813">Transport</keyword>
<evidence type="ECO:0000313" key="10">
    <source>
        <dbReference type="Proteomes" id="UP000060699"/>
    </source>
</evidence>
<evidence type="ECO:0000256" key="3">
    <source>
        <dbReference type="ARBA" id="ARBA00016507"/>
    </source>
</evidence>
<comment type="similarity">
    <text evidence="2">Belongs to the FliH family.</text>
</comment>